<dbReference type="KEGG" id="sace:GIY23_12245"/>
<proteinExistence type="inferred from homology"/>
<feature type="domain" description="HTH lysR-type" evidence="5">
    <location>
        <begin position="1"/>
        <end position="58"/>
    </location>
</feature>
<dbReference type="PANTHER" id="PTHR30346:SF0">
    <property type="entry name" value="HCA OPERON TRANSCRIPTIONAL ACTIVATOR HCAR"/>
    <property type="match status" value="1"/>
</dbReference>
<evidence type="ECO:0000256" key="2">
    <source>
        <dbReference type="ARBA" id="ARBA00023015"/>
    </source>
</evidence>
<comment type="similarity">
    <text evidence="1">Belongs to the LysR transcriptional regulatory family.</text>
</comment>
<dbReference type="Gene3D" id="3.40.190.10">
    <property type="entry name" value="Periplasmic binding protein-like II"/>
    <property type="match status" value="2"/>
</dbReference>
<dbReference type="SUPFAM" id="SSF53850">
    <property type="entry name" value="Periplasmic binding protein-like II"/>
    <property type="match status" value="1"/>
</dbReference>
<keyword evidence="3" id="KW-0238">DNA-binding</keyword>
<evidence type="ECO:0000259" key="5">
    <source>
        <dbReference type="PROSITE" id="PS50931"/>
    </source>
</evidence>
<dbReference type="InterPro" id="IPR000847">
    <property type="entry name" value="LysR_HTH_N"/>
</dbReference>
<accession>A0A5Q3QL28</accession>
<evidence type="ECO:0000256" key="1">
    <source>
        <dbReference type="ARBA" id="ARBA00009437"/>
    </source>
</evidence>
<dbReference type="FunFam" id="1.10.10.10:FF:000001">
    <property type="entry name" value="LysR family transcriptional regulator"/>
    <property type="match status" value="1"/>
</dbReference>
<dbReference type="SUPFAM" id="SSF46785">
    <property type="entry name" value="Winged helix' DNA-binding domain"/>
    <property type="match status" value="1"/>
</dbReference>
<keyword evidence="4" id="KW-0804">Transcription</keyword>
<dbReference type="Proteomes" id="UP000371041">
    <property type="component" value="Chromosome"/>
</dbReference>
<dbReference type="GO" id="GO:0003700">
    <property type="term" value="F:DNA-binding transcription factor activity"/>
    <property type="evidence" value="ECO:0007669"/>
    <property type="project" value="InterPro"/>
</dbReference>
<dbReference type="InterPro" id="IPR036388">
    <property type="entry name" value="WH-like_DNA-bd_sf"/>
</dbReference>
<dbReference type="InterPro" id="IPR005119">
    <property type="entry name" value="LysR_subst-bd"/>
</dbReference>
<keyword evidence="2" id="KW-0805">Transcription regulation</keyword>
<gene>
    <name evidence="6" type="ORF">GIY23_12245</name>
</gene>
<name>A0A5Q3QL28_9PSEU</name>
<evidence type="ECO:0000313" key="6">
    <source>
        <dbReference type="EMBL" id="QGK72235.1"/>
    </source>
</evidence>
<reference evidence="7" key="1">
    <citation type="submission" date="2019-11" db="EMBL/GenBank/DDBJ databases">
        <title>The complete genome sequence of Saccharopolyspora sp. E2A.</title>
        <authorList>
            <person name="Zhang G."/>
        </authorList>
    </citation>
    <scope>NUCLEOTIDE SEQUENCE [LARGE SCALE GENOMIC DNA]</scope>
    <source>
        <strain evidence="7">E2A</strain>
    </source>
</reference>
<organism evidence="6 7">
    <name type="scientific">Allosaccharopolyspora coralli</name>
    <dbReference type="NCBI Taxonomy" id="2665642"/>
    <lineage>
        <taxon>Bacteria</taxon>
        <taxon>Bacillati</taxon>
        <taxon>Actinomycetota</taxon>
        <taxon>Actinomycetes</taxon>
        <taxon>Pseudonocardiales</taxon>
        <taxon>Pseudonocardiaceae</taxon>
        <taxon>Allosaccharopolyspora</taxon>
    </lineage>
</organism>
<keyword evidence="7" id="KW-1185">Reference proteome</keyword>
<evidence type="ECO:0000313" key="7">
    <source>
        <dbReference type="Proteomes" id="UP000371041"/>
    </source>
</evidence>
<sequence>MEIRQLRYFVAVAEEKNFRRAAERLHVAQPALSQQIRKLEQQLKTTLLERTTRRVELTDAGTVLLETGRRVLAEAEHAETAVRHTALGEIGTLRIGFVSSAALTLVPRIVHALRAKRPGLHVDLTERTTDRQLDAIDDGSLDVGIVREVGSPTGLNIHELAREPLLVALPQTHPLAERESIRLSELADEDFVVFPRGQVSRLYDHIAALCHHAGFRMRPSQQAVQFPTILGLVAAGTGIAVVPDSLRHLQLPGLVYARLDDPEAVSHLAVVCRPDRADHPPVSTLVELCDQDLSGHEPGSLNT</sequence>
<dbReference type="AlphaFoldDB" id="A0A5Q3QL28"/>
<dbReference type="PROSITE" id="PS50931">
    <property type="entry name" value="HTH_LYSR"/>
    <property type="match status" value="1"/>
</dbReference>
<dbReference type="Pfam" id="PF03466">
    <property type="entry name" value="LysR_substrate"/>
    <property type="match status" value="1"/>
</dbReference>
<evidence type="ECO:0000256" key="3">
    <source>
        <dbReference type="ARBA" id="ARBA00023125"/>
    </source>
</evidence>
<dbReference type="CDD" id="cd08414">
    <property type="entry name" value="PBP2_LTTR_aromatics_like"/>
    <property type="match status" value="1"/>
</dbReference>
<dbReference type="PANTHER" id="PTHR30346">
    <property type="entry name" value="TRANSCRIPTIONAL DUAL REGULATOR HCAR-RELATED"/>
    <property type="match status" value="1"/>
</dbReference>
<dbReference type="InterPro" id="IPR036390">
    <property type="entry name" value="WH_DNA-bd_sf"/>
</dbReference>
<dbReference type="EMBL" id="CP045929">
    <property type="protein sequence ID" value="QGK72235.1"/>
    <property type="molecule type" value="Genomic_DNA"/>
</dbReference>
<dbReference type="GO" id="GO:0032993">
    <property type="term" value="C:protein-DNA complex"/>
    <property type="evidence" value="ECO:0007669"/>
    <property type="project" value="TreeGrafter"/>
</dbReference>
<evidence type="ECO:0000256" key="4">
    <source>
        <dbReference type="ARBA" id="ARBA00023163"/>
    </source>
</evidence>
<dbReference type="Gene3D" id="1.10.10.10">
    <property type="entry name" value="Winged helix-like DNA-binding domain superfamily/Winged helix DNA-binding domain"/>
    <property type="match status" value="1"/>
</dbReference>
<dbReference type="GO" id="GO:0003677">
    <property type="term" value="F:DNA binding"/>
    <property type="evidence" value="ECO:0007669"/>
    <property type="project" value="UniProtKB-KW"/>
</dbReference>
<dbReference type="PRINTS" id="PR00039">
    <property type="entry name" value="HTHLYSR"/>
</dbReference>
<protein>
    <submittedName>
        <fullName evidence="6">LysR family transcriptional regulator</fullName>
    </submittedName>
</protein>
<dbReference type="Pfam" id="PF00126">
    <property type="entry name" value="HTH_1"/>
    <property type="match status" value="1"/>
</dbReference>